<dbReference type="Pfam" id="PF17051">
    <property type="entry name" value="COA2"/>
    <property type="match status" value="1"/>
</dbReference>
<accession>A0A1X7RAS2</accession>
<dbReference type="PANTHER" id="PTHR40020:SF1">
    <property type="entry name" value="CYTOCHROME C OXIDASE ASSEMBLY FACTOR 2"/>
    <property type="match status" value="1"/>
</dbReference>
<feature type="region of interest" description="Disordered" evidence="1">
    <location>
        <begin position="37"/>
        <end position="71"/>
    </location>
</feature>
<dbReference type="GO" id="GO:0033617">
    <property type="term" value="P:mitochondrial respiratory chain complex IV assembly"/>
    <property type="evidence" value="ECO:0007669"/>
    <property type="project" value="InterPro"/>
</dbReference>
<evidence type="ECO:0000313" key="3">
    <source>
        <dbReference type="Proteomes" id="UP000196158"/>
    </source>
</evidence>
<dbReference type="EMBL" id="FXLY01000012">
    <property type="protein sequence ID" value="SMN22559.1"/>
    <property type="molecule type" value="Genomic_DNA"/>
</dbReference>
<dbReference type="STRING" id="1789683.A0A1X7RAS2"/>
<evidence type="ECO:0000256" key="1">
    <source>
        <dbReference type="SAM" id="MobiDB-lite"/>
    </source>
</evidence>
<protein>
    <submittedName>
        <fullName evidence="2">Similar to Saccharomyces cerevisiae YPL189C-A COA2 Cytochrome oxidase assembly factor</fullName>
    </submittedName>
</protein>
<dbReference type="AlphaFoldDB" id="A0A1X7RAS2"/>
<dbReference type="InterPro" id="IPR031459">
    <property type="entry name" value="Coa2"/>
</dbReference>
<sequence length="71" mass="7853">MKAVTRNKVINNLYLSTFLIAFGSVALASVLPCPAHTVSSDTPEEMSNSNNNKKKNMRTVIDEQVLQESKK</sequence>
<keyword evidence="3" id="KW-1185">Reference proteome</keyword>
<gene>
    <name evidence="2" type="ORF">KASA_0G01694G</name>
</gene>
<reference evidence="2 3" key="1">
    <citation type="submission" date="2017-04" db="EMBL/GenBank/DDBJ databases">
        <authorList>
            <person name="Afonso C.L."/>
            <person name="Miller P.J."/>
            <person name="Scott M.A."/>
            <person name="Spackman E."/>
            <person name="Goraichik I."/>
            <person name="Dimitrov K.M."/>
            <person name="Suarez D.L."/>
            <person name="Swayne D.E."/>
        </authorList>
    </citation>
    <scope>NUCLEOTIDE SEQUENCE [LARGE SCALE GENOMIC DNA]</scope>
</reference>
<dbReference type="Proteomes" id="UP000196158">
    <property type="component" value="Unassembled WGS sequence"/>
</dbReference>
<organism evidence="2 3">
    <name type="scientific">Maudiozyma saulgeensis</name>
    <dbReference type="NCBI Taxonomy" id="1789683"/>
    <lineage>
        <taxon>Eukaryota</taxon>
        <taxon>Fungi</taxon>
        <taxon>Dikarya</taxon>
        <taxon>Ascomycota</taxon>
        <taxon>Saccharomycotina</taxon>
        <taxon>Saccharomycetes</taxon>
        <taxon>Saccharomycetales</taxon>
        <taxon>Saccharomycetaceae</taxon>
        <taxon>Maudiozyma</taxon>
    </lineage>
</organism>
<dbReference type="OrthoDB" id="4065690at2759"/>
<dbReference type="PANTHER" id="PTHR40020">
    <property type="entry name" value="CYTOCHROME C OXIDASE ASSEMBLY FACTOR 2"/>
    <property type="match status" value="1"/>
</dbReference>
<proteinExistence type="predicted"/>
<name>A0A1X7RAS2_9SACH</name>
<evidence type="ECO:0000313" key="2">
    <source>
        <dbReference type="EMBL" id="SMN22559.1"/>
    </source>
</evidence>
<dbReference type="GO" id="GO:0005759">
    <property type="term" value="C:mitochondrial matrix"/>
    <property type="evidence" value="ECO:0007669"/>
    <property type="project" value="TreeGrafter"/>
</dbReference>